<evidence type="ECO:0008006" key="4">
    <source>
        <dbReference type="Google" id="ProtNLM"/>
    </source>
</evidence>
<dbReference type="SUPFAM" id="SSF52266">
    <property type="entry name" value="SGNH hydrolase"/>
    <property type="match status" value="1"/>
</dbReference>
<dbReference type="RefSeq" id="WP_062278617.1">
    <property type="nucleotide sequence ID" value="NZ_DF968180.1"/>
</dbReference>
<feature type="chain" id="PRO_5005513916" description="SGNH/GDSL hydrolase family protein" evidence="1">
    <location>
        <begin position="20"/>
        <end position="345"/>
    </location>
</feature>
<gene>
    <name evidence="2" type="ORF">ATC1_12382</name>
</gene>
<evidence type="ECO:0000256" key="1">
    <source>
        <dbReference type="SAM" id="SignalP"/>
    </source>
</evidence>
<name>A0A0K8PCH0_9CHLR</name>
<dbReference type="AlphaFoldDB" id="A0A0K8PCH0"/>
<evidence type="ECO:0000313" key="3">
    <source>
        <dbReference type="Proteomes" id="UP000053370"/>
    </source>
</evidence>
<keyword evidence="1" id="KW-0732">Signal</keyword>
<dbReference type="EMBL" id="DF968180">
    <property type="protein sequence ID" value="GAP39845.1"/>
    <property type="molecule type" value="Genomic_DNA"/>
</dbReference>
<proteinExistence type="predicted"/>
<dbReference type="Proteomes" id="UP000053370">
    <property type="component" value="Unassembled WGS sequence"/>
</dbReference>
<dbReference type="OrthoDB" id="164810at2"/>
<organism evidence="2">
    <name type="scientific">Flexilinea flocculi</name>
    <dbReference type="NCBI Taxonomy" id="1678840"/>
    <lineage>
        <taxon>Bacteria</taxon>
        <taxon>Bacillati</taxon>
        <taxon>Chloroflexota</taxon>
        <taxon>Anaerolineae</taxon>
        <taxon>Anaerolineales</taxon>
        <taxon>Anaerolineaceae</taxon>
        <taxon>Flexilinea</taxon>
    </lineage>
</organism>
<accession>A0A0K8PCH0</accession>
<dbReference type="PROSITE" id="PS51257">
    <property type="entry name" value="PROKAR_LIPOPROTEIN"/>
    <property type="match status" value="1"/>
</dbReference>
<feature type="signal peptide" evidence="1">
    <location>
        <begin position="1"/>
        <end position="19"/>
    </location>
</feature>
<sequence>MIRKGLLIITLSCTLSVFLTSCRIDPTSVVEIASEIAAVSTEIQSTIQAQQTPYPSQTHIITNTAVPSRTPSIPTAAANHATISMISTAKPTQNTTPGTATPDIRPLAKQWQIWPVIPKLTDNAKRIFQKGVNEFGTNPHIFSKIGDCQSNPNVFMGVYDMGYEGLLADEDRYLQEAIDYYQGAFAIESLAVHDGMSVASVLTTAWADPKICEKGENSLACELRVHNPSIMFINLGTNWIASLEMDVYYDYLSEIVEYLIARGILPILSSKADNVEGGHRINEITAQVARDYDIPFFNFWKSAQGLKNHGLSVENPIYLSVSAWNWRNYQALKLLHSTGKELGLF</sequence>
<evidence type="ECO:0000313" key="2">
    <source>
        <dbReference type="EMBL" id="GAP39845.1"/>
    </source>
</evidence>
<protein>
    <recommendedName>
        <fullName evidence="4">SGNH/GDSL hydrolase family protein</fullName>
    </recommendedName>
</protein>
<dbReference type="Gene3D" id="3.40.50.1110">
    <property type="entry name" value="SGNH hydrolase"/>
    <property type="match status" value="1"/>
</dbReference>
<keyword evidence="3" id="KW-1185">Reference proteome</keyword>
<reference evidence="2" key="1">
    <citation type="journal article" date="2015" name="Genome Announc.">
        <title>Draft Genome Sequence of Anaerolineae Strain TC1, a Novel Isolate from a Methanogenic Wastewater Treatment System.</title>
        <authorList>
            <person name="Matsuura N."/>
            <person name="Tourlousse D.M."/>
            <person name="Sun L."/>
            <person name="Toyonaga M."/>
            <person name="Kuroda K."/>
            <person name="Ohashi A."/>
            <person name="Cruz R."/>
            <person name="Yamaguchi T."/>
            <person name="Sekiguchi Y."/>
        </authorList>
    </citation>
    <scope>NUCLEOTIDE SEQUENCE [LARGE SCALE GENOMIC DNA]</scope>
    <source>
        <strain evidence="2">TC1</strain>
    </source>
</reference>
<dbReference type="InterPro" id="IPR036514">
    <property type="entry name" value="SGNH_hydro_sf"/>
</dbReference>